<dbReference type="PANTHER" id="PTHR30487">
    <property type="entry name" value="TYPE 4 PREPILIN-LIKE PROTEINS LEADER PEPTIDE-PROCESSING ENZYME"/>
    <property type="match status" value="1"/>
</dbReference>
<evidence type="ECO:0000256" key="7">
    <source>
        <dbReference type="SAM" id="Phobius"/>
    </source>
</evidence>
<dbReference type="InterPro" id="IPR010627">
    <property type="entry name" value="Prepilin_pept_A24_N"/>
</dbReference>
<proteinExistence type="inferred from homology"/>
<feature type="transmembrane region" description="Helical" evidence="7">
    <location>
        <begin position="219"/>
        <end position="239"/>
    </location>
</feature>
<evidence type="ECO:0000256" key="3">
    <source>
        <dbReference type="ARBA" id="ARBA00022475"/>
    </source>
</evidence>
<dbReference type="RefSeq" id="WP_000495756.1">
    <property type="nucleotide sequence ID" value="NZ_CP009335.1"/>
</dbReference>
<comment type="subcellular location">
    <subcellularLocation>
        <location evidence="1">Cell membrane</location>
        <topology evidence="1">Multi-pass membrane protein</topology>
    </subcellularLocation>
</comment>
<keyword evidence="3" id="KW-1003">Cell membrane</keyword>
<feature type="transmembrane region" description="Helical" evidence="7">
    <location>
        <begin position="125"/>
        <end position="143"/>
    </location>
</feature>
<dbReference type="AlphaFoldDB" id="A0A0B5XFF5"/>
<keyword evidence="6 7" id="KW-0472">Membrane</keyword>
<feature type="transmembrane region" description="Helical" evidence="7">
    <location>
        <begin position="178"/>
        <end position="207"/>
    </location>
</feature>
<keyword evidence="4 7" id="KW-0812">Transmembrane</keyword>
<evidence type="ECO:0000313" key="10">
    <source>
        <dbReference type="EMBL" id="AJG77151.1"/>
    </source>
</evidence>
<protein>
    <submittedName>
        <fullName evidence="11">Prepilin peptidase</fullName>
    </submittedName>
    <submittedName>
        <fullName evidence="10">Type IV leader peptidase family protein</fullName>
    </submittedName>
</protein>
<feature type="transmembrane region" description="Helical" evidence="7">
    <location>
        <begin position="72"/>
        <end position="92"/>
    </location>
</feature>
<dbReference type="KEGG" id="btw:BF38_2526"/>
<gene>
    <name evidence="10" type="ORF">BF38_2526</name>
    <name evidence="11" type="ORF">FOC89_20305</name>
</gene>
<dbReference type="GeneID" id="45021312"/>
<evidence type="ECO:0000256" key="6">
    <source>
        <dbReference type="ARBA" id="ARBA00023136"/>
    </source>
</evidence>
<evidence type="ECO:0000313" key="13">
    <source>
        <dbReference type="Proteomes" id="UP000501107"/>
    </source>
</evidence>
<evidence type="ECO:0000256" key="5">
    <source>
        <dbReference type="ARBA" id="ARBA00022989"/>
    </source>
</evidence>
<sequence length="240" mass="27166">MFTYVYALLVGMVFGSFFMLIAMRIPLGESIIIPRSHCHYCKYVLKPKELIPIISFCIQRGRCTNCKRKISILYVIFELVTGIICLLTVYMIGVERELIIILSLFSLLLIISVTDYIYMLIPNRILAWFSCLLILECVFVPLVTWTESIVGSGVIFILLYCMQKIYPEGLGGGDIKLLSLLGFIAGLKGVFMILFLSSFFSLCFFGAGLVLKRMKMRTQIPFGPFISLGAICYMLVTYAK</sequence>
<dbReference type="Pfam" id="PF01478">
    <property type="entry name" value="Peptidase_A24"/>
    <property type="match status" value="1"/>
</dbReference>
<keyword evidence="5 7" id="KW-1133">Transmembrane helix</keyword>
<feature type="domain" description="Prepilin peptidase A24 N-terminal" evidence="9">
    <location>
        <begin position="9"/>
        <end position="90"/>
    </location>
</feature>
<feature type="transmembrane region" description="Helical" evidence="7">
    <location>
        <begin position="98"/>
        <end position="118"/>
    </location>
</feature>
<evidence type="ECO:0000313" key="11">
    <source>
        <dbReference type="EMBL" id="QKH26178.1"/>
    </source>
</evidence>
<dbReference type="InterPro" id="IPR000045">
    <property type="entry name" value="Prepilin_IV_endopep_pep"/>
</dbReference>
<dbReference type="PANTHER" id="PTHR30487:SF0">
    <property type="entry name" value="PREPILIN LEADER PEPTIDASE_N-METHYLTRANSFERASE-RELATED"/>
    <property type="match status" value="1"/>
</dbReference>
<dbReference type="Proteomes" id="UP000031876">
    <property type="component" value="Chromosome"/>
</dbReference>
<dbReference type="FunFam" id="1.20.120.1220:FF:000002">
    <property type="entry name" value="Leader peptidase (Prepilin peptidase)/N-methyltransferase"/>
    <property type="match status" value="1"/>
</dbReference>
<evidence type="ECO:0000259" key="9">
    <source>
        <dbReference type="Pfam" id="PF06750"/>
    </source>
</evidence>
<dbReference type="Gene3D" id="1.20.120.1220">
    <property type="match status" value="1"/>
</dbReference>
<dbReference type="GO" id="GO:0006465">
    <property type="term" value="P:signal peptide processing"/>
    <property type="evidence" value="ECO:0007669"/>
    <property type="project" value="TreeGrafter"/>
</dbReference>
<reference evidence="11 13" key="2">
    <citation type="submission" date="2020-05" db="EMBL/GenBank/DDBJ databases">
        <title>FDA dAtabase for Regulatory Grade micrObial Sequences (FDA-ARGOS): Supporting development and validation of Infectious Disease Dx tests.</title>
        <authorList>
            <person name="Nelson B."/>
            <person name="Plummer A."/>
            <person name="Tallon L."/>
            <person name="Sadzewicz L."/>
            <person name="Zhao X."/>
            <person name="Vavikolanu K."/>
            <person name="Mehta A."/>
            <person name="Aluvathingal J."/>
            <person name="Nadendla S."/>
            <person name="Myers T."/>
            <person name="Yan Y."/>
            <person name="Sichtig H."/>
        </authorList>
    </citation>
    <scope>NUCLEOTIDE SEQUENCE [LARGE SCALE GENOMIC DNA]</scope>
    <source>
        <strain evidence="11 13">FDAARGOS_795</strain>
    </source>
</reference>
<dbReference type="GO" id="GO:0004190">
    <property type="term" value="F:aspartic-type endopeptidase activity"/>
    <property type="evidence" value="ECO:0007669"/>
    <property type="project" value="InterPro"/>
</dbReference>
<dbReference type="EMBL" id="CP009335">
    <property type="protein sequence ID" value="AJG77151.1"/>
    <property type="molecule type" value="Genomic_DNA"/>
</dbReference>
<feature type="domain" description="Prepilin type IV endopeptidase peptidase" evidence="8">
    <location>
        <begin position="103"/>
        <end position="204"/>
    </location>
</feature>
<dbReference type="InterPro" id="IPR050882">
    <property type="entry name" value="Prepilin_peptidase/N-MTase"/>
</dbReference>
<name>A0A0B5XFF5_BACTU</name>
<reference evidence="10 12" key="1">
    <citation type="journal article" date="2015" name="Genome Announc.">
        <title>Complete genome sequences for 35 biothreat assay-relevant bacillus species.</title>
        <authorList>
            <person name="Johnson S.L."/>
            <person name="Daligault H.E."/>
            <person name="Davenport K.W."/>
            <person name="Jaissle J."/>
            <person name="Frey K.G."/>
            <person name="Ladner J.T."/>
            <person name="Broomall S.M."/>
            <person name="Bishop-Lilly K.A."/>
            <person name="Bruce D.C."/>
            <person name="Gibbons H.S."/>
            <person name="Coyne S.R."/>
            <person name="Lo C.C."/>
            <person name="Meincke L."/>
            <person name="Munk A.C."/>
            <person name="Koroleva G.I."/>
            <person name="Rosenzweig C.N."/>
            <person name="Palacios G.F."/>
            <person name="Redden C.L."/>
            <person name="Minogue T.D."/>
            <person name="Chain P.S."/>
        </authorList>
    </citation>
    <scope>NUCLEOTIDE SEQUENCE [LARGE SCALE GENOMIC DNA]</scope>
    <source>
        <strain evidence="10 12">HD1011</strain>
    </source>
</reference>
<feature type="transmembrane region" description="Helical" evidence="7">
    <location>
        <begin position="6"/>
        <end position="27"/>
    </location>
</feature>
<dbReference type="GO" id="GO:0005886">
    <property type="term" value="C:plasma membrane"/>
    <property type="evidence" value="ECO:0007669"/>
    <property type="project" value="UniProtKB-SubCell"/>
</dbReference>
<dbReference type="Pfam" id="PF06750">
    <property type="entry name" value="A24_N_bact"/>
    <property type="match status" value="1"/>
</dbReference>
<organism evidence="11 13">
    <name type="scientific">Bacillus thuringiensis</name>
    <dbReference type="NCBI Taxonomy" id="1428"/>
    <lineage>
        <taxon>Bacteria</taxon>
        <taxon>Bacillati</taxon>
        <taxon>Bacillota</taxon>
        <taxon>Bacilli</taxon>
        <taxon>Bacillales</taxon>
        <taxon>Bacillaceae</taxon>
        <taxon>Bacillus</taxon>
        <taxon>Bacillus cereus group</taxon>
    </lineage>
</organism>
<evidence type="ECO:0000259" key="8">
    <source>
        <dbReference type="Pfam" id="PF01478"/>
    </source>
</evidence>
<evidence type="ECO:0000256" key="1">
    <source>
        <dbReference type="ARBA" id="ARBA00004651"/>
    </source>
</evidence>
<evidence type="ECO:0000256" key="4">
    <source>
        <dbReference type="ARBA" id="ARBA00022692"/>
    </source>
</evidence>
<comment type="similarity">
    <text evidence="2">Belongs to the peptidase A24 family.</text>
</comment>
<accession>A0A0B5XFF5</accession>
<dbReference type="EMBL" id="CP053980">
    <property type="protein sequence ID" value="QKH26178.1"/>
    <property type="molecule type" value="Genomic_DNA"/>
</dbReference>
<evidence type="ECO:0000313" key="12">
    <source>
        <dbReference type="Proteomes" id="UP000031876"/>
    </source>
</evidence>
<evidence type="ECO:0000256" key="2">
    <source>
        <dbReference type="ARBA" id="ARBA00005801"/>
    </source>
</evidence>
<dbReference type="Proteomes" id="UP000501107">
    <property type="component" value="Chromosome"/>
</dbReference>